<dbReference type="PANTHER" id="PTHR32071">
    <property type="entry name" value="TRANSCRIPTIONAL REGULATORY PROTEIN"/>
    <property type="match status" value="1"/>
</dbReference>
<accession>A0A3M3YXG3</accession>
<dbReference type="PROSITE" id="PS00688">
    <property type="entry name" value="SIGMA54_INTERACT_3"/>
    <property type="match status" value="1"/>
</dbReference>
<dbReference type="GO" id="GO:0006355">
    <property type="term" value="P:regulation of DNA-templated transcription"/>
    <property type="evidence" value="ECO:0007669"/>
    <property type="project" value="InterPro"/>
</dbReference>
<evidence type="ECO:0000256" key="1">
    <source>
        <dbReference type="ARBA" id="ARBA00022741"/>
    </source>
</evidence>
<dbReference type="GO" id="GO:0005524">
    <property type="term" value="F:ATP binding"/>
    <property type="evidence" value="ECO:0007669"/>
    <property type="project" value="UniProtKB-KW"/>
</dbReference>
<reference evidence="7 8" key="1">
    <citation type="submission" date="2018-08" db="EMBL/GenBank/DDBJ databases">
        <title>Recombination of ecologically and evolutionarily significant loci maintains genetic cohesion in the Pseudomonas syringae species complex.</title>
        <authorList>
            <person name="Dillon M."/>
            <person name="Thakur S."/>
            <person name="Almeida R.N.D."/>
            <person name="Weir B.S."/>
            <person name="Guttman D.S."/>
        </authorList>
    </citation>
    <scope>NUCLEOTIDE SEQUENCE [LARGE SCALE GENOMIC DNA]</scope>
    <source>
        <strain evidence="7 8">ICMP 8902</strain>
    </source>
</reference>
<dbReference type="Pfam" id="PF25601">
    <property type="entry name" value="AAA_lid_14"/>
    <property type="match status" value="1"/>
</dbReference>
<protein>
    <submittedName>
        <fullName evidence="7">Fis family transcriptional regulator</fullName>
    </submittedName>
</protein>
<evidence type="ECO:0000313" key="7">
    <source>
        <dbReference type="EMBL" id="RMO86183.1"/>
    </source>
</evidence>
<evidence type="ECO:0000259" key="6">
    <source>
        <dbReference type="PROSITE" id="PS50045"/>
    </source>
</evidence>
<sequence length="96" mass="10574">FEEPGSDVLEIAQAFLIRQSAKVGRNDLKFAPDAEQAIRHYSWPGNVRELENAVERSVILCENPDITADLLGIDIELDGLDDDEYMGMAPLPGSSN</sequence>
<keyword evidence="1" id="KW-0547">Nucleotide-binding</keyword>
<dbReference type="AlphaFoldDB" id="A0A3M3YXG3"/>
<evidence type="ECO:0000256" key="3">
    <source>
        <dbReference type="ARBA" id="ARBA00023015"/>
    </source>
</evidence>
<keyword evidence="2" id="KW-0067">ATP-binding</keyword>
<dbReference type="InterPro" id="IPR058031">
    <property type="entry name" value="AAA_lid_NorR"/>
</dbReference>
<proteinExistence type="predicted"/>
<keyword evidence="5" id="KW-0804">Transcription</keyword>
<dbReference type="Gene3D" id="1.10.8.60">
    <property type="match status" value="1"/>
</dbReference>
<feature type="domain" description="Sigma-54 factor interaction" evidence="6">
    <location>
        <begin position="1"/>
        <end position="59"/>
    </location>
</feature>
<evidence type="ECO:0000256" key="2">
    <source>
        <dbReference type="ARBA" id="ARBA00022840"/>
    </source>
</evidence>
<name>A0A3M3YXG3_9PSED</name>
<gene>
    <name evidence="7" type="ORF">ALQ33_05052</name>
</gene>
<dbReference type="PROSITE" id="PS50045">
    <property type="entry name" value="SIGMA54_INTERACT_4"/>
    <property type="match status" value="1"/>
</dbReference>
<dbReference type="InterPro" id="IPR025944">
    <property type="entry name" value="Sigma_54_int_dom_CS"/>
</dbReference>
<dbReference type="SUPFAM" id="SSF52540">
    <property type="entry name" value="P-loop containing nucleoside triphosphate hydrolases"/>
    <property type="match status" value="1"/>
</dbReference>
<keyword evidence="3" id="KW-0805">Transcription regulation</keyword>
<evidence type="ECO:0000256" key="4">
    <source>
        <dbReference type="ARBA" id="ARBA00023125"/>
    </source>
</evidence>
<dbReference type="InterPro" id="IPR002078">
    <property type="entry name" value="Sigma_54_int"/>
</dbReference>
<organism evidence="7 8">
    <name type="scientific">Pseudomonas syringae pv. philadelphi</name>
    <dbReference type="NCBI Taxonomy" id="251706"/>
    <lineage>
        <taxon>Bacteria</taxon>
        <taxon>Pseudomonadati</taxon>
        <taxon>Pseudomonadota</taxon>
        <taxon>Gammaproteobacteria</taxon>
        <taxon>Pseudomonadales</taxon>
        <taxon>Pseudomonadaceae</taxon>
        <taxon>Pseudomonas</taxon>
    </lineage>
</organism>
<feature type="non-terminal residue" evidence="7">
    <location>
        <position position="96"/>
    </location>
</feature>
<comment type="caution">
    <text evidence="7">The sequence shown here is derived from an EMBL/GenBank/DDBJ whole genome shotgun (WGS) entry which is preliminary data.</text>
</comment>
<evidence type="ECO:0000256" key="5">
    <source>
        <dbReference type="ARBA" id="ARBA00023163"/>
    </source>
</evidence>
<dbReference type="PANTHER" id="PTHR32071:SF117">
    <property type="entry name" value="PTS-DEPENDENT DIHYDROXYACETONE KINASE OPERON REGULATORY PROTEIN-RELATED"/>
    <property type="match status" value="1"/>
</dbReference>
<dbReference type="GO" id="GO:0003677">
    <property type="term" value="F:DNA binding"/>
    <property type="evidence" value="ECO:0007669"/>
    <property type="project" value="UniProtKB-KW"/>
</dbReference>
<keyword evidence="4" id="KW-0238">DNA-binding</keyword>
<feature type="non-terminal residue" evidence="7">
    <location>
        <position position="1"/>
    </location>
</feature>
<dbReference type="EMBL" id="RBQB01000223">
    <property type="protein sequence ID" value="RMO86183.1"/>
    <property type="molecule type" value="Genomic_DNA"/>
</dbReference>
<dbReference type="InterPro" id="IPR027417">
    <property type="entry name" value="P-loop_NTPase"/>
</dbReference>
<dbReference type="Proteomes" id="UP000279372">
    <property type="component" value="Unassembled WGS sequence"/>
</dbReference>
<evidence type="ECO:0000313" key="8">
    <source>
        <dbReference type="Proteomes" id="UP000279372"/>
    </source>
</evidence>